<keyword evidence="2" id="KW-0732">Signal</keyword>
<organism evidence="3 4">
    <name type="scientific">Ewingella americana (strain ATCC 33852 / DSM 4580 / CCUG 14506 / JCM 5911 / LMG 7869 / NCTC 12157 / CDC 1468-78)</name>
    <dbReference type="NCBI Taxonomy" id="910964"/>
    <lineage>
        <taxon>Bacteria</taxon>
        <taxon>Pseudomonadati</taxon>
        <taxon>Pseudomonadota</taxon>
        <taxon>Gammaproteobacteria</taxon>
        <taxon>Enterobacterales</taxon>
        <taxon>Yersiniaceae</taxon>
        <taxon>Ewingella</taxon>
    </lineage>
</organism>
<gene>
    <name evidence="3" type="ORF">GEAM_2732</name>
</gene>
<dbReference type="InterPro" id="IPR051675">
    <property type="entry name" value="Endo/Exo/Phosphatase_dom_1"/>
</dbReference>
<feature type="compositionally biased region" description="Low complexity" evidence="1">
    <location>
        <begin position="37"/>
        <end position="48"/>
    </location>
</feature>
<dbReference type="RefSeq" id="WP_034792375.1">
    <property type="nucleotide sequence ID" value="NZ_JMPJ01000064.1"/>
</dbReference>
<dbReference type="Pfam" id="PF12836">
    <property type="entry name" value="HHH_3"/>
    <property type="match status" value="1"/>
</dbReference>
<feature type="chain" id="PRO_5001790829" evidence="2">
    <location>
        <begin position="27"/>
        <end position="128"/>
    </location>
</feature>
<feature type="region of interest" description="Disordered" evidence="1">
    <location>
        <begin position="37"/>
        <end position="66"/>
    </location>
</feature>
<keyword evidence="4" id="KW-1185">Reference proteome</keyword>
<dbReference type="NCBIfam" id="TIGR00426">
    <property type="entry name" value="competence protein ComEA helix-hairpin-helix repeat region"/>
    <property type="match status" value="1"/>
</dbReference>
<proteinExistence type="predicted"/>
<sequence>MKKLGITSLSLALALGLSTLPVMLQAAPAATSKVATTATTATQTPASKLDAAQAKKEKASTADDSTVSINTASAEDFARVMNGVGVKKGQAIVSYREELGQFTEVEQLQEVPGIGAALFERNRDRLKL</sequence>
<evidence type="ECO:0000313" key="3">
    <source>
        <dbReference type="EMBL" id="KFC79580.1"/>
    </source>
</evidence>
<dbReference type="PANTHER" id="PTHR21180">
    <property type="entry name" value="ENDONUCLEASE/EXONUCLEASE/PHOSPHATASE FAMILY DOMAIN-CONTAINING PROTEIN 1"/>
    <property type="match status" value="1"/>
</dbReference>
<dbReference type="EMBL" id="JMPJ01000064">
    <property type="protein sequence ID" value="KFC79580.1"/>
    <property type="molecule type" value="Genomic_DNA"/>
</dbReference>
<feature type="signal peptide" evidence="2">
    <location>
        <begin position="1"/>
        <end position="26"/>
    </location>
</feature>
<name>A0A085G785_EWIA3</name>
<evidence type="ECO:0000256" key="1">
    <source>
        <dbReference type="SAM" id="MobiDB-lite"/>
    </source>
</evidence>
<dbReference type="SUPFAM" id="SSF47781">
    <property type="entry name" value="RuvA domain 2-like"/>
    <property type="match status" value="1"/>
</dbReference>
<dbReference type="AlphaFoldDB" id="A0A085G785"/>
<dbReference type="eggNOG" id="COG1555">
    <property type="taxonomic scope" value="Bacteria"/>
</dbReference>
<evidence type="ECO:0000313" key="4">
    <source>
        <dbReference type="Proteomes" id="UP000028640"/>
    </source>
</evidence>
<reference evidence="3 4" key="1">
    <citation type="submission" date="2014-05" db="EMBL/GenBank/DDBJ databases">
        <title>ATOL: Assembling a taxonomically balanced genome-scale reconstruction of the evolutionary history of the Enterobacteriaceae.</title>
        <authorList>
            <person name="Plunkett G.III."/>
            <person name="Neeno-Eckwall E.C."/>
            <person name="Glasner J.D."/>
            <person name="Perna N.T."/>
        </authorList>
    </citation>
    <scope>NUCLEOTIDE SEQUENCE [LARGE SCALE GENOMIC DNA]</scope>
    <source>
        <strain evidence="3 4">ATCC 33852</strain>
    </source>
</reference>
<dbReference type="Proteomes" id="UP000028640">
    <property type="component" value="Unassembled WGS sequence"/>
</dbReference>
<protein>
    <submittedName>
        <fullName evidence="3">DNA uptake protein</fullName>
    </submittedName>
</protein>
<evidence type="ECO:0000256" key="2">
    <source>
        <dbReference type="SAM" id="SignalP"/>
    </source>
</evidence>
<comment type="caution">
    <text evidence="3">The sequence shown here is derived from an EMBL/GenBank/DDBJ whole genome shotgun (WGS) entry which is preliminary data.</text>
</comment>
<dbReference type="STRING" id="910964.GEAM_2732"/>
<dbReference type="OrthoDB" id="7510573at2"/>
<dbReference type="Gene3D" id="1.10.150.280">
    <property type="entry name" value="AF1531-like domain"/>
    <property type="match status" value="1"/>
</dbReference>
<dbReference type="GeneID" id="78382566"/>
<dbReference type="GO" id="GO:0015627">
    <property type="term" value="C:type II protein secretion system complex"/>
    <property type="evidence" value="ECO:0007669"/>
    <property type="project" value="TreeGrafter"/>
</dbReference>
<dbReference type="InterPro" id="IPR004509">
    <property type="entry name" value="Competence_ComEA_HhH"/>
</dbReference>
<accession>A0A085G785</accession>
<dbReference type="GO" id="GO:0015628">
    <property type="term" value="P:protein secretion by the type II secretion system"/>
    <property type="evidence" value="ECO:0007669"/>
    <property type="project" value="TreeGrafter"/>
</dbReference>
<dbReference type="InterPro" id="IPR010994">
    <property type="entry name" value="RuvA_2-like"/>
</dbReference>
<dbReference type="PANTHER" id="PTHR21180:SF32">
    <property type="entry name" value="ENDONUCLEASE_EXONUCLEASE_PHOSPHATASE FAMILY DOMAIN-CONTAINING PROTEIN 1"/>
    <property type="match status" value="1"/>
</dbReference>